<proteinExistence type="predicted"/>
<keyword evidence="1" id="KW-1133">Transmembrane helix</keyword>
<dbReference type="EMBL" id="CP059269">
    <property type="protein sequence ID" value="QLQ79539.1"/>
    <property type="molecule type" value="Genomic_DNA"/>
</dbReference>
<protein>
    <submittedName>
        <fullName evidence="3">Uncharacterized protein</fullName>
    </submittedName>
</protein>
<sequence length="221" mass="24367">MKPWKISFSAVVFLLGILLQFCRATGDHLQGVTETAEQILCLVYIDGSASYGKLHEALETLHTVKCQISRLKRDQTATLSAIESLLTLKSQQIAHSDRTIKCILGHLKQVKSALSIALNPDSVKTTWQIPNDARNKLAMEFLSSYVETANDNRAAKIRIIKTGAFLMVMLSTTADVCVITGPVVCFALYVAGSGAVVIWFAQIYQTMFGKDGMPEPNWITR</sequence>
<accession>A0A7H9HQI6</accession>
<organism evidence="3 4">
    <name type="scientific">Torulaspora globosa</name>
    <dbReference type="NCBI Taxonomy" id="48254"/>
    <lineage>
        <taxon>Eukaryota</taxon>
        <taxon>Fungi</taxon>
        <taxon>Dikarya</taxon>
        <taxon>Ascomycota</taxon>
        <taxon>Saccharomycotina</taxon>
        <taxon>Saccharomycetes</taxon>
        <taxon>Saccharomycetales</taxon>
        <taxon>Saccharomycetaceae</taxon>
        <taxon>Torulaspora</taxon>
    </lineage>
</organism>
<keyword evidence="4" id="KW-1185">Reference proteome</keyword>
<reference evidence="3 4" key="1">
    <citation type="submission" date="2020-06" db="EMBL/GenBank/DDBJ databases">
        <title>The yeast mating-type switching endonuclease HO is a domesticated member of an unorthodox homing genetic element family.</title>
        <authorList>
            <person name="Coughlan A.Y."/>
            <person name="Lombardi L."/>
            <person name="Braun-Galleani S."/>
            <person name="Martos A.R."/>
            <person name="Galeote V."/>
            <person name="Bigey F."/>
            <person name="Dequin S."/>
            <person name="Byrne K.P."/>
            <person name="Wolfe K.H."/>
        </authorList>
    </citation>
    <scope>NUCLEOTIDE SEQUENCE [LARGE SCALE GENOMIC DNA]</scope>
    <source>
        <strain evidence="3 4">CBS2947</strain>
    </source>
</reference>
<keyword evidence="1" id="KW-0812">Transmembrane</keyword>
<keyword evidence="2" id="KW-0732">Signal</keyword>
<feature type="signal peptide" evidence="2">
    <location>
        <begin position="1"/>
        <end position="24"/>
    </location>
</feature>
<dbReference type="AlphaFoldDB" id="A0A7H9HQI6"/>
<feature type="chain" id="PRO_5028959856" evidence="2">
    <location>
        <begin position="25"/>
        <end position="221"/>
    </location>
</feature>
<evidence type="ECO:0000256" key="1">
    <source>
        <dbReference type="SAM" id="Phobius"/>
    </source>
</evidence>
<evidence type="ECO:0000313" key="4">
    <source>
        <dbReference type="Proteomes" id="UP000510647"/>
    </source>
</evidence>
<keyword evidence="1" id="KW-0472">Membrane</keyword>
<dbReference type="OrthoDB" id="4065836at2759"/>
<evidence type="ECO:0000313" key="3">
    <source>
        <dbReference type="EMBL" id="QLQ79539.1"/>
    </source>
</evidence>
<name>A0A7H9HQI6_9SACH</name>
<feature type="transmembrane region" description="Helical" evidence="1">
    <location>
        <begin position="179"/>
        <end position="201"/>
    </location>
</feature>
<gene>
    <name evidence="3" type="ORF">HG537_0C01860</name>
</gene>
<dbReference type="Proteomes" id="UP000510647">
    <property type="component" value="Chromosome 3"/>
</dbReference>
<evidence type="ECO:0000256" key="2">
    <source>
        <dbReference type="SAM" id="SignalP"/>
    </source>
</evidence>